<proteinExistence type="predicted"/>
<dbReference type="EMBL" id="JABFCR010000021">
    <property type="protein sequence ID" value="NNU33824.1"/>
    <property type="molecule type" value="Genomic_DNA"/>
</dbReference>
<sequence>MLTALLKYTDEEGKALGNRDVNYQIYINKKRVWIKNVKTDALGSVLINIDNDKHINLAGAFIRTTITGSDKQPIVRDFPIKATLAQSDVQFFPESGDRLTAWHLMLLLKLWVLTG</sequence>
<dbReference type="Proteomes" id="UP000566071">
    <property type="component" value="Unassembled WGS sequence"/>
</dbReference>
<comment type="caution">
    <text evidence="1">The sequence shown here is derived from an EMBL/GenBank/DDBJ whole genome shotgun (WGS) entry which is preliminary data.</text>
</comment>
<evidence type="ECO:0000313" key="2">
    <source>
        <dbReference type="Proteomes" id="UP000566071"/>
    </source>
</evidence>
<dbReference type="RefSeq" id="WP_175269508.1">
    <property type="nucleotide sequence ID" value="NZ_JABFCR010000021.1"/>
</dbReference>
<gene>
    <name evidence="1" type="ORF">HK413_06120</name>
</gene>
<protein>
    <submittedName>
        <fullName evidence="1">Uncharacterized protein</fullName>
    </submittedName>
</protein>
<reference evidence="1 2" key="1">
    <citation type="submission" date="2020-05" db="EMBL/GenBank/DDBJ databases">
        <authorList>
            <person name="Khan S.A."/>
            <person name="Jeon C.O."/>
            <person name="Chun B.H."/>
        </authorList>
    </citation>
    <scope>NUCLEOTIDE SEQUENCE [LARGE SCALE GENOMIC DNA]</scope>
    <source>
        <strain evidence="1 2">S1162</strain>
    </source>
</reference>
<accession>A0ABX1W1U5</accession>
<name>A0ABX1W1U5_9SPHI</name>
<organism evidence="1 2">
    <name type="scientific">Mucilaginibacter humi</name>
    <dbReference type="NCBI Taxonomy" id="2732510"/>
    <lineage>
        <taxon>Bacteria</taxon>
        <taxon>Pseudomonadati</taxon>
        <taxon>Bacteroidota</taxon>
        <taxon>Sphingobacteriia</taxon>
        <taxon>Sphingobacteriales</taxon>
        <taxon>Sphingobacteriaceae</taxon>
        <taxon>Mucilaginibacter</taxon>
    </lineage>
</organism>
<keyword evidence="2" id="KW-1185">Reference proteome</keyword>
<evidence type="ECO:0000313" key="1">
    <source>
        <dbReference type="EMBL" id="NNU33824.1"/>
    </source>
</evidence>